<dbReference type="RefSeq" id="WP_320298726.1">
    <property type="nucleotide sequence ID" value="NZ_JAVIIU010000019.1"/>
</dbReference>
<proteinExistence type="predicted"/>
<evidence type="ECO:0000313" key="3">
    <source>
        <dbReference type="Proteomes" id="UP001280156"/>
    </source>
</evidence>
<reference evidence="2 3" key="1">
    <citation type="submission" date="2023-08" db="EMBL/GenBank/DDBJ databases">
        <title>Implementing the SeqCode for naming new Mesorhizobium species isolated from Vachellia karroo root nodules.</title>
        <authorList>
            <person name="Van Lill M."/>
        </authorList>
    </citation>
    <scope>NUCLEOTIDE SEQUENCE [LARGE SCALE GENOMIC DNA]</scope>
    <source>
        <strain evidence="2 3">VK2B</strain>
    </source>
</reference>
<dbReference type="Proteomes" id="UP001280156">
    <property type="component" value="Unassembled WGS sequence"/>
</dbReference>
<dbReference type="InterPro" id="IPR018683">
    <property type="entry name" value="DUF2169"/>
</dbReference>
<feature type="domain" description="DUF2169" evidence="1">
    <location>
        <begin position="22"/>
        <end position="308"/>
    </location>
</feature>
<keyword evidence="3" id="KW-1185">Reference proteome</keyword>
<sequence length="354" mass="39107">MWQVENDTPFMASGIWTRGRDGGEVWMVAVRCSLRINPDGTTAVADEQEPPVVAPKFGSGPGAGSLVYDSDFYLTKPTTDVLLRGHAYAAEGKPATSVDVSLRIGDLQKSLRVTGDRVYQHSVSGVSVGSPQPFMRMPLVYERAYGGREPDPVKDPARPHFDQYNPVGTGLVPVPGKIAPNIETLGSNGGSKAAGFGPIPAHWRQRVQHAGTYDEAWQKNRFPLYPFDLDDRFFLCSPEDQRPKHFFRGGEPVELLNLTPTGRMAFLLPRLAFRFETDIKGKPRITHRGTLHTVVIEPDVPRVVLVWRTSLPAHADVQRLDRTRVSLLSVTNAHPRSVPSGIDEAWRDPDEEGG</sequence>
<dbReference type="EMBL" id="JAVIIV010000023">
    <property type="protein sequence ID" value="MDX8488810.1"/>
    <property type="molecule type" value="Genomic_DNA"/>
</dbReference>
<evidence type="ECO:0000313" key="2">
    <source>
        <dbReference type="EMBL" id="MDX8488810.1"/>
    </source>
</evidence>
<protein>
    <submittedName>
        <fullName evidence="2">DUF2169 domain-containing protein</fullName>
    </submittedName>
</protein>
<organism evidence="2 3">
    <name type="scientific">Mesorhizobium humile</name>
    <dbReference type="NCBI Taxonomy" id="3072313"/>
    <lineage>
        <taxon>Bacteria</taxon>
        <taxon>Pseudomonadati</taxon>
        <taxon>Pseudomonadota</taxon>
        <taxon>Alphaproteobacteria</taxon>
        <taxon>Hyphomicrobiales</taxon>
        <taxon>Phyllobacteriaceae</taxon>
        <taxon>Mesorhizobium</taxon>
    </lineage>
</organism>
<accession>A0ABU4YRY4</accession>
<name>A0ABU4YRY4_9HYPH</name>
<comment type="caution">
    <text evidence="2">The sequence shown here is derived from an EMBL/GenBank/DDBJ whole genome shotgun (WGS) entry which is preliminary data.</text>
</comment>
<dbReference type="Pfam" id="PF09937">
    <property type="entry name" value="DUF2169"/>
    <property type="match status" value="1"/>
</dbReference>
<evidence type="ECO:0000259" key="1">
    <source>
        <dbReference type="Pfam" id="PF09937"/>
    </source>
</evidence>
<gene>
    <name evidence="2" type="ORF">RFM52_26940</name>
</gene>